<feature type="region of interest" description="Disordered" evidence="1">
    <location>
        <begin position="1"/>
        <end position="40"/>
    </location>
</feature>
<accession>A0AAN6TU20</accession>
<evidence type="ECO:0000313" key="3">
    <source>
        <dbReference type="Proteomes" id="UP001302602"/>
    </source>
</evidence>
<protein>
    <submittedName>
        <fullName evidence="2">Uncharacterized protein</fullName>
    </submittedName>
</protein>
<gene>
    <name evidence="2" type="ORF">N657DRAFT_674127</name>
</gene>
<reference evidence="2" key="1">
    <citation type="journal article" date="2023" name="Mol. Phylogenet. Evol.">
        <title>Genome-scale phylogeny and comparative genomics of the fungal order Sordariales.</title>
        <authorList>
            <person name="Hensen N."/>
            <person name="Bonometti L."/>
            <person name="Westerberg I."/>
            <person name="Brannstrom I.O."/>
            <person name="Guillou S."/>
            <person name="Cros-Aarteil S."/>
            <person name="Calhoun S."/>
            <person name="Haridas S."/>
            <person name="Kuo A."/>
            <person name="Mondo S."/>
            <person name="Pangilinan J."/>
            <person name="Riley R."/>
            <person name="LaButti K."/>
            <person name="Andreopoulos B."/>
            <person name="Lipzen A."/>
            <person name="Chen C."/>
            <person name="Yan M."/>
            <person name="Daum C."/>
            <person name="Ng V."/>
            <person name="Clum A."/>
            <person name="Steindorff A."/>
            <person name="Ohm R.A."/>
            <person name="Martin F."/>
            <person name="Silar P."/>
            <person name="Natvig D.O."/>
            <person name="Lalanne C."/>
            <person name="Gautier V."/>
            <person name="Ament-Velasquez S.L."/>
            <person name="Kruys A."/>
            <person name="Hutchinson M.I."/>
            <person name="Powell A.J."/>
            <person name="Barry K."/>
            <person name="Miller A.N."/>
            <person name="Grigoriev I.V."/>
            <person name="Debuchy R."/>
            <person name="Gladieux P."/>
            <person name="Hiltunen Thoren M."/>
            <person name="Johannesson H."/>
        </authorList>
    </citation>
    <scope>NUCLEOTIDE SEQUENCE</scope>
    <source>
        <strain evidence="2">CBS 731.68</strain>
    </source>
</reference>
<evidence type="ECO:0000313" key="2">
    <source>
        <dbReference type="EMBL" id="KAK4120737.1"/>
    </source>
</evidence>
<proteinExistence type="predicted"/>
<organism evidence="2 3">
    <name type="scientific">Parathielavia appendiculata</name>
    <dbReference type="NCBI Taxonomy" id="2587402"/>
    <lineage>
        <taxon>Eukaryota</taxon>
        <taxon>Fungi</taxon>
        <taxon>Dikarya</taxon>
        <taxon>Ascomycota</taxon>
        <taxon>Pezizomycotina</taxon>
        <taxon>Sordariomycetes</taxon>
        <taxon>Sordariomycetidae</taxon>
        <taxon>Sordariales</taxon>
        <taxon>Chaetomiaceae</taxon>
        <taxon>Parathielavia</taxon>
    </lineage>
</organism>
<keyword evidence="3" id="KW-1185">Reference proteome</keyword>
<dbReference type="EMBL" id="MU853237">
    <property type="protein sequence ID" value="KAK4120737.1"/>
    <property type="molecule type" value="Genomic_DNA"/>
</dbReference>
<evidence type="ECO:0000256" key="1">
    <source>
        <dbReference type="SAM" id="MobiDB-lite"/>
    </source>
</evidence>
<dbReference type="AlphaFoldDB" id="A0AAN6TU20"/>
<dbReference type="Proteomes" id="UP001302602">
    <property type="component" value="Unassembled WGS sequence"/>
</dbReference>
<dbReference type="GeneID" id="87832494"/>
<reference evidence="2" key="2">
    <citation type="submission" date="2023-05" db="EMBL/GenBank/DDBJ databases">
        <authorList>
            <consortium name="Lawrence Berkeley National Laboratory"/>
            <person name="Steindorff A."/>
            <person name="Hensen N."/>
            <person name="Bonometti L."/>
            <person name="Westerberg I."/>
            <person name="Brannstrom I.O."/>
            <person name="Guillou S."/>
            <person name="Cros-Aarteil S."/>
            <person name="Calhoun S."/>
            <person name="Haridas S."/>
            <person name="Kuo A."/>
            <person name="Mondo S."/>
            <person name="Pangilinan J."/>
            <person name="Riley R."/>
            <person name="Labutti K."/>
            <person name="Andreopoulos B."/>
            <person name="Lipzen A."/>
            <person name="Chen C."/>
            <person name="Yanf M."/>
            <person name="Daum C."/>
            <person name="Ng V."/>
            <person name="Clum A."/>
            <person name="Ohm R."/>
            <person name="Martin F."/>
            <person name="Silar P."/>
            <person name="Natvig D."/>
            <person name="Lalanne C."/>
            <person name="Gautier V."/>
            <person name="Ament-Velasquez S.L."/>
            <person name="Kruys A."/>
            <person name="Hutchinson M.I."/>
            <person name="Powell A.J."/>
            <person name="Barry K."/>
            <person name="Miller A.N."/>
            <person name="Grigoriev I.V."/>
            <person name="Debuchy R."/>
            <person name="Gladieux P."/>
            <person name="Thoren M.H."/>
            <person name="Johannesson H."/>
        </authorList>
    </citation>
    <scope>NUCLEOTIDE SEQUENCE</scope>
    <source>
        <strain evidence="2">CBS 731.68</strain>
    </source>
</reference>
<dbReference type="RefSeq" id="XP_062644508.1">
    <property type="nucleotide sequence ID" value="XM_062795726.1"/>
</dbReference>
<sequence>MVKNGTRSGRARFRCAKGREYKPQANPEAHESKRRKTSTQFTSCKFQLAARPLPDGRWAVELPGGPAALHNHGWSDPTAFAGARADALAPFEQEVIKLSNGGSRPAQILAAIQAEQRGIHGQDIINLLQRHRQTSVEDRIEDCIVVAMTSVKGATANSKVTSTKLGLQRLRQVGRDSYEAGTAAPRASGRFIDGLDALDPDVEDDHDRALAAAEAAAREDQEDAVALGNQPAGGRHG</sequence>
<comment type="caution">
    <text evidence="2">The sequence shown here is derived from an EMBL/GenBank/DDBJ whole genome shotgun (WGS) entry which is preliminary data.</text>
</comment>
<feature type="region of interest" description="Disordered" evidence="1">
    <location>
        <begin position="212"/>
        <end position="237"/>
    </location>
</feature>
<name>A0AAN6TU20_9PEZI</name>